<dbReference type="Gene3D" id="3.30.930.10">
    <property type="entry name" value="Bira Bifunctional Protein, Domain 2"/>
    <property type="match status" value="1"/>
</dbReference>
<evidence type="ECO:0000256" key="1">
    <source>
        <dbReference type="ARBA" id="ARBA00004496"/>
    </source>
</evidence>
<organism evidence="12 14">
    <name type="scientific">Halanaerobium congolense</name>
    <dbReference type="NCBI Taxonomy" id="54121"/>
    <lineage>
        <taxon>Bacteria</taxon>
        <taxon>Bacillati</taxon>
        <taxon>Bacillota</taxon>
        <taxon>Clostridia</taxon>
        <taxon>Halanaerobiales</taxon>
        <taxon>Halanaerobiaceae</taxon>
        <taxon>Halanaerobium</taxon>
    </lineage>
</organism>
<dbReference type="PIRSF" id="PIRSF001549">
    <property type="entry name" value="His-tRNA_synth"/>
    <property type="match status" value="1"/>
</dbReference>
<dbReference type="PROSITE" id="PS50862">
    <property type="entry name" value="AA_TRNA_LIGASE_II"/>
    <property type="match status" value="1"/>
</dbReference>
<comment type="subcellular location">
    <subcellularLocation>
        <location evidence="1 8">Cytoplasm</location>
    </subcellularLocation>
</comment>
<dbReference type="EMBL" id="FNEH01000004">
    <property type="protein sequence ID" value="SDI29071.1"/>
    <property type="molecule type" value="Genomic_DNA"/>
</dbReference>
<dbReference type="GO" id="GO:0004821">
    <property type="term" value="F:histidine-tRNA ligase activity"/>
    <property type="evidence" value="ECO:0007669"/>
    <property type="project" value="TreeGrafter"/>
</dbReference>
<dbReference type="CDD" id="cd00773">
    <property type="entry name" value="HisRS-like_core"/>
    <property type="match status" value="1"/>
</dbReference>
<feature type="binding site" evidence="9">
    <location>
        <position position="125"/>
    </location>
    <ligand>
        <name>L-histidine</name>
        <dbReference type="ChEBI" id="CHEBI:57595"/>
    </ligand>
</feature>
<reference evidence="12 14" key="1">
    <citation type="submission" date="2016-10" db="EMBL/GenBank/DDBJ databases">
        <authorList>
            <person name="de Groot N.N."/>
        </authorList>
    </citation>
    <scope>NUCLEOTIDE SEQUENCE [LARGE SCALE GENOMIC DNA]</scope>
    <source>
        <strain evidence="12 14">WG7</strain>
    </source>
</reference>
<evidence type="ECO:0000256" key="8">
    <source>
        <dbReference type="HAMAP-Rule" id="MF_00125"/>
    </source>
</evidence>
<evidence type="ECO:0000313" key="13">
    <source>
        <dbReference type="EMBL" id="TDS26787.1"/>
    </source>
</evidence>
<dbReference type="EMBL" id="SOAA01000032">
    <property type="protein sequence ID" value="TDS26787.1"/>
    <property type="molecule type" value="Genomic_DNA"/>
</dbReference>
<evidence type="ECO:0000256" key="7">
    <source>
        <dbReference type="ARBA" id="ARBA00025246"/>
    </source>
</evidence>
<evidence type="ECO:0000259" key="11">
    <source>
        <dbReference type="PROSITE" id="PS50862"/>
    </source>
</evidence>
<dbReference type="SUPFAM" id="SSF55681">
    <property type="entry name" value="Class II aaRS and biotin synthetases"/>
    <property type="match status" value="1"/>
</dbReference>
<keyword evidence="6 8" id="KW-0963">Cytoplasm</keyword>
<gene>
    <name evidence="8" type="primary">hisZ</name>
    <name evidence="13" type="ORF">BY453_13210</name>
    <name evidence="12" type="ORF">SAMN04515654_10435</name>
</gene>
<evidence type="ECO:0000256" key="4">
    <source>
        <dbReference type="ARBA" id="ARBA00011496"/>
    </source>
</evidence>
<dbReference type="PANTHER" id="PTHR43707:SF1">
    <property type="entry name" value="HISTIDINE--TRNA LIGASE, MITOCHONDRIAL-RELATED"/>
    <property type="match status" value="1"/>
</dbReference>
<keyword evidence="8" id="KW-0028">Amino-acid biosynthesis</keyword>
<dbReference type="GO" id="GO:0000105">
    <property type="term" value="P:L-histidine biosynthetic process"/>
    <property type="evidence" value="ECO:0007669"/>
    <property type="project" value="UniProtKB-UniRule"/>
</dbReference>
<accession>A0A1G8JDA6</accession>
<feature type="coiled-coil region" evidence="10">
    <location>
        <begin position="164"/>
        <end position="191"/>
    </location>
</feature>
<dbReference type="Proteomes" id="UP000198945">
    <property type="component" value="Unassembled WGS sequence"/>
</dbReference>
<dbReference type="NCBIfam" id="TIGR00443">
    <property type="entry name" value="hisZ_biosyn_reg"/>
    <property type="match status" value="1"/>
</dbReference>
<evidence type="ECO:0000313" key="14">
    <source>
        <dbReference type="Proteomes" id="UP000198945"/>
    </source>
</evidence>
<comment type="pathway">
    <text evidence="2 8">Amino-acid biosynthesis; L-histidine biosynthesis; L-histidine from 5-phospho-alpha-D-ribose 1-diphosphate: step 1/9.</text>
</comment>
<comment type="miscellaneous">
    <text evidence="8">This function is generally fulfilled by the C-terminal part of HisG, which is missing in some bacteria such as this one.</text>
</comment>
<evidence type="ECO:0000256" key="5">
    <source>
        <dbReference type="ARBA" id="ARBA00020397"/>
    </source>
</evidence>
<feature type="binding site" evidence="9">
    <location>
        <begin position="77"/>
        <end position="79"/>
    </location>
    <ligand>
        <name>L-histidine</name>
        <dbReference type="ChEBI" id="CHEBI:57595"/>
    </ligand>
</feature>
<proteinExistence type="inferred from homology"/>
<dbReference type="InterPro" id="IPR004516">
    <property type="entry name" value="HisRS/HisZ"/>
</dbReference>
<keyword evidence="8" id="KW-0368">Histidine biosynthesis</keyword>
<evidence type="ECO:0000256" key="9">
    <source>
        <dbReference type="PIRSR" id="PIRSR001549-1"/>
    </source>
</evidence>
<dbReference type="RefSeq" id="WP_089716340.1">
    <property type="nucleotide sequence ID" value="NZ_FNEH01000004.1"/>
</dbReference>
<dbReference type="Proteomes" id="UP000295758">
    <property type="component" value="Unassembled WGS sequence"/>
</dbReference>
<comment type="subunit">
    <text evidence="4 8">Heteromultimer composed of HisG and HisZ subunits.</text>
</comment>
<dbReference type="GO" id="GO:0140096">
    <property type="term" value="F:catalytic activity, acting on a protein"/>
    <property type="evidence" value="ECO:0007669"/>
    <property type="project" value="UniProtKB-ARBA"/>
</dbReference>
<dbReference type="GO" id="GO:0016757">
    <property type="term" value="F:glycosyltransferase activity"/>
    <property type="evidence" value="ECO:0007669"/>
    <property type="project" value="UniProtKB-KW"/>
</dbReference>
<keyword evidence="10" id="KW-0175">Coiled coil</keyword>
<feature type="binding site" evidence="9">
    <location>
        <position position="121"/>
    </location>
    <ligand>
        <name>L-histidine</name>
        <dbReference type="ChEBI" id="CHEBI:57595"/>
    </ligand>
</feature>
<dbReference type="GO" id="GO:0006427">
    <property type="term" value="P:histidyl-tRNA aminoacylation"/>
    <property type="evidence" value="ECO:0007669"/>
    <property type="project" value="TreeGrafter"/>
</dbReference>
<dbReference type="InterPro" id="IPR004517">
    <property type="entry name" value="HisZ"/>
</dbReference>
<comment type="function">
    <text evidence="7 8">Required for the first step of histidine biosynthesis. May allow the feedback regulation of ATP phosphoribosyltransferase activity by histidine.</text>
</comment>
<dbReference type="InterPro" id="IPR045864">
    <property type="entry name" value="aa-tRNA-synth_II/BPL/LPL"/>
</dbReference>
<dbReference type="AlphaFoldDB" id="A0A1G8JDA6"/>
<keyword evidence="12" id="KW-0328">Glycosyltransferase</keyword>
<feature type="binding site" evidence="9">
    <location>
        <begin position="271"/>
        <end position="272"/>
    </location>
    <ligand>
        <name>L-histidine</name>
        <dbReference type="ChEBI" id="CHEBI:57595"/>
    </ligand>
</feature>
<dbReference type="HAMAP" id="MF_00125">
    <property type="entry name" value="HisZ"/>
    <property type="match status" value="1"/>
</dbReference>
<dbReference type="GO" id="GO:0005737">
    <property type="term" value="C:cytoplasm"/>
    <property type="evidence" value="ECO:0007669"/>
    <property type="project" value="UniProtKB-SubCell"/>
</dbReference>
<evidence type="ECO:0000256" key="10">
    <source>
        <dbReference type="SAM" id="Coils"/>
    </source>
</evidence>
<evidence type="ECO:0000313" key="12">
    <source>
        <dbReference type="EMBL" id="SDI29071.1"/>
    </source>
</evidence>
<reference evidence="13 15" key="2">
    <citation type="submission" date="2019-03" db="EMBL/GenBank/DDBJ databases">
        <title>Deep subsurface shale carbon reservoir microbial communities from Ohio and West Virginia, USA.</title>
        <authorList>
            <person name="Wrighton K."/>
        </authorList>
    </citation>
    <scope>NUCLEOTIDE SEQUENCE [LARGE SCALE GENOMIC DNA]</scope>
    <source>
        <strain evidence="13 15">UTICA-S4D12</strain>
    </source>
</reference>
<evidence type="ECO:0000256" key="2">
    <source>
        <dbReference type="ARBA" id="ARBA00004667"/>
    </source>
</evidence>
<dbReference type="InterPro" id="IPR041715">
    <property type="entry name" value="HisRS-like_core"/>
</dbReference>
<evidence type="ECO:0000313" key="15">
    <source>
        <dbReference type="Proteomes" id="UP000295758"/>
    </source>
</evidence>
<sequence length="421" mass="48046">MNAFVEGVRDILPAELRKRRAIYQTIREVFEANAYREVITPTLESLELYAGVEGLVDKSEMFKVVDDKGQILVLRPDLTMPIARLAASRFQDSPRPLKFSYLSSAFQSKNSQSLSLKEKTQAGVELIGSASLESDLEMILLLLKTMKKVGVAEPLIDVGHADLINEIFADLKIAEDEKNELRRLLAAKNKIGIKNYIQDIELTGDAEKVLLRLPSLFGDPKKVIKELENMPLSAETKKALKNLEELFNKLEVFESLKHITFDPMLISRHGYYTGVIFKGYAKGYSNLLASGGRYDNLTEKFGIEEAAVGFALEIENLLDYLNRTENFSDNLKKRFLIAYKDQNDLKFAYELAEDLRNAGFVTEVYNNADQEYLDFQQVDFEIYLKNDGLELKQYGGETTEIERNQKEALEYLILNKIEEWE</sequence>
<protein>
    <recommendedName>
        <fullName evidence="5 8">ATP phosphoribosyltransferase regulatory subunit</fullName>
    </recommendedName>
</protein>
<dbReference type="Pfam" id="PF13393">
    <property type="entry name" value="tRNA-synt_His"/>
    <property type="match status" value="1"/>
</dbReference>
<dbReference type="UniPathway" id="UPA00031">
    <property type="reaction ID" value="UER00006"/>
</dbReference>
<evidence type="ECO:0000256" key="6">
    <source>
        <dbReference type="ARBA" id="ARBA00022490"/>
    </source>
</evidence>
<keyword evidence="12" id="KW-0808">Transferase</keyword>
<comment type="similarity">
    <text evidence="3 8">Belongs to the class-II aminoacyl-tRNA synthetase family. HisZ subfamily.</text>
</comment>
<dbReference type="InterPro" id="IPR006195">
    <property type="entry name" value="aa-tRNA-synth_II"/>
</dbReference>
<feature type="domain" description="Aminoacyl-transfer RNA synthetases class-II family profile" evidence="11">
    <location>
        <begin position="1"/>
        <end position="391"/>
    </location>
</feature>
<dbReference type="PANTHER" id="PTHR43707">
    <property type="entry name" value="HISTIDYL-TRNA SYNTHETASE"/>
    <property type="match status" value="1"/>
</dbReference>
<name>A0A1G8JDA6_9FIRM</name>
<evidence type="ECO:0000256" key="3">
    <source>
        <dbReference type="ARBA" id="ARBA00005539"/>
    </source>
</evidence>